<dbReference type="OrthoDB" id="7354434at2"/>
<dbReference type="Pfam" id="PF03797">
    <property type="entry name" value="Autotransporter"/>
    <property type="match status" value="1"/>
</dbReference>
<evidence type="ECO:0000313" key="3">
    <source>
        <dbReference type="Proteomes" id="UP000193391"/>
    </source>
</evidence>
<dbReference type="SMART" id="SM00869">
    <property type="entry name" value="Autotransporter"/>
    <property type="match status" value="1"/>
</dbReference>
<dbReference type="Gene3D" id="2.40.128.130">
    <property type="entry name" value="Autotransporter beta-domain"/>
    <property type="match status" value="1"/>
</dbReference>
<dbReference type="RefSeq" id="WP_085586499.1">
    <property type="nucleotide sequence ID" value="NZ_JFKA01000022.1"/>
</dbReference>
<dbReference type="GO" id="GO:0019867">
    <property type="term" value="C:outer membrane"/>
    <property type="evidence" value="ECO:0007669"/>
    <property type="project" value="InterPro"/>
</dbReference>
<organism evidence="2 3">
    <name type="scientific">Thalassospira mesophila</name>
    <dbReference type="NCBI Taxonomy" id="1293891"/>
    <lineage>
        <taxon>Bacteria</taxon>
        <taxon>Pseudomonadati</taxon>
        <taxon>Pseudomonadota</taxon>
        <taxon>Alphaproteobacteria</taxon>
        <taxon>Rhodospirillales</taxon>
        <taxon>Thalassospiraceae</taxon>
        <taxon>Thalassospira</taxon>
    </lineage>
</organism>
<name>A0A1Y2KUQ3_9PROT</name>
<keyword evidence="3" id="KW-1185">Reference proteome</keyword>
<accession>A0A1Y2KUQ3</accession>
<gene>
    <name evidence="2" type="ORF">TMES_21550</name>
</gene>
<reference evidence="2 3" key="1">
    <citation type="submission" date="2014-03" db="EMBL/GenBank/DDBJ databases">
        <title>The draft genome sequence of Thalassospira mesophila JCM 18969.</title>
        <authorList>
            <person name="Lai Q."/>
            <person name="Shao Z."/>
        </authorList>
    </citation>
    <scope>NUCLEOTIDE SEQUENCE [LARGE SCALE GENOMIC DNA]</scope>
    <source>
        <strain evidence="2 3">JCM 18969</strain>
    </source>
</reference>
<feature type="non-terminal residue" evidence="2">
    <location>
        <position position="1"/>
    </location>
</feature>
<dbReference type="InterPro" id="IPR005546">
    <property type="entry name" value="Autotransporte_beta"/>
</dbReference>
<dbReference type="NCBIfam" id="TIGR01414">
    <property type="entry name" value="autotrans_barl"/>
    <property type="match status" value="1"/>
</dbReference>
<dbReference type="AlphaFoldDB" id="A0A1Y2KUQ3"/>
<dbReference type="PROSITE" id="PS51208">
    <property type="entry name" value="AUTOTRANSPORTER"/>
    <property type="match status" value="1"/>
</dbReference>
<dbReference type="EMBL" id="JFKA01000022">
    <property type="protein sequence ID" value="OSQ35300.1"/>
    <property type="molecule type" value="Genomic_DNA"/>
</dbReference>
<proteinExistence type="predicted"/>
<dbReference type="InterPro" id="IPR006315">
    <property type="entry name" value="OM_autotransptr_brl_dom"/>
</dbReference>
<dbReference type="STRING" id="1293891.TMES_21550"/>
<feature type="domain" description="Autotransporter" evidence="1">
    <location>
        <begin position="9"/>
        <end position="286"/>
    </location>
</feature>
<evidence type="ECO:0000259" key="1">
    <source>
        <dbReference type="PROSITE" id="PS51208"/>
    </source>
</evidence>
<evidence type="ECO:0000313" key="2">
    <source>
        <dbReference type="EMBL" id="OSQ35300.1"/>
    </source>
</evidence>
<dbReference type="InterPro" id="IPR036709">
    <property type="entry name" value="Autotransporte_beta_dom_sf"/>
</dbReference>
<sequence>GTTGAAAGGDTKYSTLWGQVLGGSAHLEGSSDQDGFSSKSFGLTSGFDHFVTPDLLAGAALSWLRSWTDGSNDSSGSSNKIDSYQLTLYGSWRQNRLTVDGQVGAGWNHFDQKRQISFLGSTASADYDGQQYSASSRVGYDFSLGERTTLTPFAGLRWIHAHNQSYDETGAGSANNSVDSLNTDSVTQEIGAKAAWQFDTGLGTVSPEVSAAWLHDYTSSAIDMTGQIGGTAFSVQSERLPSDGARIGVAVGLDTLDGARLRVEYDGELRSGYQSQTGTVRAAWDF</sequence>
<protein>
    <recommendedName>
        <fullName evidence="1">Autotransporter domain-containing protein</fullName>
    </recommendedName>
</protein>
<dbReference type="SUPFAM" id="SSF103515">
    <property type="entry name" value="Autotransporter"/>
    <property type="match status" value="1"/>
</dbReference>
<dbReference type="Proteomes" id="UP000193391">
    <property type="component" value="Unassembled WGS sequence"/>
</dbReference>
<comment type="caution">
    <text evidence="2">The sequence shown here is derived from an EMBL/GenBank/DDBJ whole genome shotgun (WGS) entry which is preliminary data.</text>
</comment>